<sequence length="154" mass="17000">MKEPIQTTRSQLLPARIKGLARSFRQGFSLVEAMVSLLVLFAVMGGLIPVFMTWRINTVNNTIKTGAIAISQQILDELRQDPNVDAWASSGTVTVMPSGKSIAPISYNSKTYNASITYCATAGYCNARTRHVKLEVSHNAKPIYIIETVFTKFE</sequence>
<gene>
    <name evidence="2" type="ORF">QQ91_0000375</name>
</gene>
<dbReference type="PROSITE" id="PS00409">
    <property type="entry name" value="PROKAR_NTER_METHYL"/>
    <property type="match status" value="1"/>
</dbReference>
<dbReference type="RefSeq" id="WP_166278557.1">
    <property type="nucleotide sequence ID" value="NZ_JTHE03000004.1"/>
</dbReference>
<evidence type="ECO:0000313" key="2">
    <source>
        <dbReference type="EMBL" id="MCM1981290.1"/>
    </source>
</evidence>
<reference evidence="2 3" key="1">
    <citation type="journal article" date="2015" name="Genome Announc.">
        <title>Draft Genome Sequence of Filamentous Marine Cyanobacterium Lyngbya confervoides Strain BDU141951.</title>
        <authorList>
            <person name="Chandrababunaidu M.M."/>
            <person name="Sen D."/>
            <person name="Tripathy S."/>
        </authorList>
    </citation>
    <scope>NUCLEOTIDE SEQUENCE [LARGE SCALE GENOMIC DNA]</scope>
    <source>
        <strain evidence="2 3">BDU141951</strain>
    </source>
</reference>
<dbReference type="Pfam" id="PF07963">
    <property type="entry name" value="N_methyl"/>
    <property type="match status" value="1"/>
</dbReference>
<accession>A0ABD4SXZ4</accession>
<dbReference type="Proteomes" id="UP000031561">
    <property type="component" value="Unassembled WGS sequence"/>
</dbReference>
<keyword evidence="1" id="KW-0812">Transmembrane</keyword>
<evidence type="ECO:0000313" key="3">
    <source>
        <dbReference type="Proteomes" id="UP000031561"/>
    </source>
</evidence>
<protein>
    <submittedName>
        <fullName evidence="2">Prepilin-type N-terminal cleavage/methylation domain-containing protein</fullName>
    </submittedName>
</protein>
<keyword evidence="3" id="KW-1185">Reference proteome</keyword>
<organism evidence="2 3">
    <name type="scientific">Lyngbya confervoides BDU141951</name>
    <dbReference type="NCBI Taxonomy" id="1574623"/>
    <lineage>
        <taxon>Bacteria</taxon>
        <taxon>Bacillati</taxon>
        <taxon>Cyanobacteriota</taxon>
        <taxon>Cyanophyceae</taxon>
        <taxon>Oscillatoriophycideae</taxon>
        <taxon>Oscillatoriales</taxon>
        <taxon>Microcoleaceae</taxon>
        <taxon>Lyngbya</taxon>
    </lineage>
</organism>
<proteinExistence type="predicted"/>
<dbReference type="AlphaFoldDB" id="A0ABD4SXZ4"/>
<comment type="caution">
    <text evidence="2">The sequence shown here is derived from an EMBL/GenBank/DDBJ whole genome shotgun (WGS) entry which is preliminary data.</text>
</comment>
<dbReference type="InterPro" id="IPR012902">
    <property type="entry name" value="N_methyl_site"/>
</dbReference>
<feature type="transmembrane region" description="Helical" evidence="1">
    <location>
        <begin position="33"/>
        <end position="54"/>
    </location>
</feature>
<name>A0ABD4SXZ4_9CYAN</name>
<evidence type="ECO:0000256" key="1">
    <source>
        <dbReference type="SAM" id="Phobius"/>
    </source>
</evidence>
<dbReference type="EMBL" id="JTHE03000004">
    <property type="protein sequence ID" value="MCM1981290.1"/>
    <property type="molecule type" value="Genomic_DNA"/>
</dbReference>
<keyword evidence="1" id="KW-1133">Transmembrane helix</keyword>
<keyword evidence="1" id="KW-0472">Membrane</keyword>